<keyword evidence="1" id="KW-0472">Membrane</keyword>
<organism evidence="2 3">
    <name type="scientific">Haloferax elongans ATCC BAA-1513</name>
    <dbReference type="NCBI Taxonomy" id="1230453"/>
    <lineage>
        <taxon>Archaea</taxon>
        <taxon>Methanobacteriati</taxon>
        <taxon>Methanobacteriota</taxon>
        <taxon>Stenosarchaea group</taxon>
        <taxon>Halobacteria</taxon>
        <taxon>Halobacteriales</taxon>
        <taxon>Haloferacaceae</taxon>
        <taxon>Haloferax</taxon>
    </lineage>
</organism>
<evidence type="ECO:0000256" key="1">
    <source>
        <dbReference type="SAM" id="Phobius"/>
    </source>
</evidence>
<name>M0HEZ6_HALEO</name>
<evidence type="ECO:0000313" key="2">
    <source>
        <dbReference type="EMBL" id="ELZ82368.1"/>
    </source>
</evidence>
<keyword evidence="3" id="KW-1185">Reference proteome</keyword>
<dbReference type="AlphaFoldDB" id="M0HEZ6"/>
<feature type="transmembrane region" description="Helical" evidence="1">
    <location>
        <begin position="36"/>
        <end position="63"/>
    </location>
</feature>
<gene>
    <name evidence="2" type="ORF">C453_14823</name>
</gene>
<reference evidence="2 3" key="1">
    <citation type="journal article" date="2014" name="PLoS Genet.">
        <title>Phylogenetically driven sequencing of extremely halophilic archaea reveals strategies for static and dynamic osmo-response.</title>
        <authorList>
            <person name="Becker E.A."/>
            <person name="Seitzer P.M."/>
            <person name="Tritt A."/>
            <person name="Larsen D."/>
            <person name="Krusor M."/>
            <person name="Yao A.I."/>
            <person name="Wu D."/>
            <person name="Madern D."/>
            <person name="Eisen J.A."/>
            <person name="Darling A.E."/>
            <person name="Facciotti M.T."/>
        </authorList>
    </citation>
    <scope>NUCLEOTIDE SEQUENCE [LARGE SCALE GENOMIC DNA]</scope>
    <source>
        <strain evidence="2 3">ATCC BAA-1513</strain>
    </source>
</reference>
<keyword evidence="1" id="KW-1133">Transmembrane helix</keyword>
<dbReference type="EMBL" id="AOLK01000022">
    <property type="protein sequence ID" value="ELZ82368.1"/>
    <property type="molecule type" value="Genomic_DNA"/>
</dbReference>
<proteinExistence type="predicted"/>
<accession>M0HEZ6</accession>
<comment type="caution">
    <text evidence="2">The sequence shown here is derived from an EMBL/GenBank/DDBJ whole genome shotgun (WGS) entry which is preliminary data.</text>
</comment>
<dbReference type="Proteomes" id="UP000011612">
    <property type="component" value="Unassembled WGS sequence"/>
</dbReference>
<dbReference type="STRING" id="1230453.C453_14823"/>
<protein>
    <submittedName>
        <fullName evidence="2">Uncharacterized protein</fullName>
    </submittedName>
</protein>
<dbReference type="RefSeq" id="WP_008325598.1">
    <property type="nucleotide sequence ID" value="NZ_AOLK01000022.1"/>
</dbReference>
<feature type="transmembrane region" description="Helical" evidence="1">
    <location>
        <begin position="12"/>
        <end position="30"/>
    </location>
</feature>
<evidence type="ECO:0000313" key="3">
    <source>
        <dbReference type="Proteomes" id="UP000011612"/>
    </source>
</evidence>
<keyword evidence="1" id="KW-0812">Transmembrane</keyword>
<dbReference type="PATRIC" id="fig|1230453.4.peg.2945"/>
<sequence length="77" mass="7929">MSGGTAFTRRLLSGMLEMGDIVVFDLLFGGDLLTSFSAVVGIALFAIAFGTGDSLLVAALVAAAKRTRVLSSFTSPE</sequence>